<dbReference type="PANTHER" id="PTHR12369:SF13">
    <property type="entry name" value="HEXOSYLTRANSFERASE"/>
    <property type="match status" value="1"/>
</dbReference>
<evidence type="ECO:0000256" key="8">
    <source>
        <dbReference type="ARBA" id="ARBA00023136"/>
    </source>
</evidence>
<accession>A0AAD4NGS6</accession>
<evidence type="ECO:0000256" key="2">
    <source>
        <dbReference type="ARBA" id="ARBA00009239"/>
    </source>
</evidence>
<keyword evidence="7 9" id="KW-0333">Golgi apparatus</keyword>
<protein>
    <recommendedName>
        <fullName evidence="9">Hexosyltransferase</fullName>
        <ecNumber evidence="9">2.4.1.-</ecNumber>
    </recommendedName>
</protein>
<keyword evidence="11" id="KW-1185">Reference proteome</keyword>
<evidence type="ECO:0000256" key="4">
    <source>
        <dbReference type="ARBA" id="ARBA00022692"/>
    </source>
</evidence>
<dbReference type="InterPro" id="IPR008428">
    <property type="entry name" value="Chond_GalNAc"/>
</dbReference>
<evidence type="ECO:0000313" key="10">
    <source>
        <dbReference type="EMBL" id="KAI1725331.1"/>
    </source>
</evidence>
<gene>
    <name evidence="10" type="ORF">DdX_01987</name>
</gene>
<proteinExistence type="inferred from homology"/>
<dbReference type="GO" id="GO:0047238">
    <property type="term" value="F:glucuronosyl-N-acetylgalactosaminyl-proteoglycan 4-beta-N-acetylgalactosaminyltransferase activity"/>
    <property type="evidence" value="ECO:0007669"/>
    <property type="project" value="TreeGrafter"/>
</dbReference>
<evidence type="ECO:0000256" key="9">
    <source>
        <dbReference type="RuleBase" id="RU364016"/>
    </source>
</evidence>
<organism evidence="10 11">
    <name type="scientific">Ditylenchus destructor</name>
    <dbReference type="NCBI Taxonomy" id="166010"/>
    <lineage>
        <taxon>Eukaryota</taxon>
        <taxon>Metazoa</taxon>
        <taxon>Ecdysozoa</taxon>
        <taxon>Nematoda</taxon>
        <taxon>Chromadorea</taxon>
        <taxon>Rhabditida</taxon>
        <taxon>Tylenchina</taxon>
        <taxon>Tylenchomorpha</taxon>
        <taxon>Sphaerularioidea</taxon>
        <taxon>Anguinidae</taxon>
        <taxon>Anguininae</taxon>
        <taxon>Ditylenchus</taxon>
    </lineage>
</organism>
<evidence type="ECO:0000256" key="5">
    <source>
        <dbReference type="ARBA" id="ARBA00022968"/>
    </source>
</evidence>
<dbReference type="Pfam" id="PF05679">
    <property type="entry name" value="CHGN"/>
    <property type="match status" value="1"/>
</dbReference>
<keyword evidence="4" id="KW-0812">Transmembrane</keyword>
<name>A0AAD4NGS6_9BILA</name>
<dbReference type="AlphaFoldDB" id="A0AAD4NGS6"/>
<comment type="caution">
    <text evidence="10">The sequence shown here is derived from an EMBL/GenBank/DDBJ whole genome shotgun (WGS) entry which is preliminary data.</text>
</comment>
<dbReference type="GO" id="GO:0032580">
    <property type="term" value="C:Golgi cisterna membrane"/>
    <property type="evidence" value="ECO:0007669"/>
    <property type="project" value="UniProtKB-SubCell"/>
</dbReference>
<keyword evidence="8" id="KW-0472">Membrane</keyword>
<comment type="subcellular location">
    <subcellularLocation>
        <location evidence="1 9">Golgi apparatus</location>
        <location evidence="1 9">Golgi stack membrane</location>
        <topology evidence="1 9">Single-pass type II membrane protein</topology>
    </subcellularLocation>
</comment>
<keyword evidence="6" id="KW-1133">Transmembrane helix</keyword>
<dbReference type="InterPro" id="IPR051227">
    <property type="entry name" value="CS_glycosyltransferase"/>
</dbReference>
<dbReference type="Gene3D" id="3.90.550.50">
    <property type="match status" value="1"/>
</dbReference>
<keyword evidence="5 9" id="KW-0735">Signal-anchor</keyword>
<evidence type="ECO:0000256" key="1">
    <source>
        <dbReference type="ARBA" id="ARBA00004447"/>
    </source>
</evidence>
<evidence type="ECO:0000256" key="3">
    <source>
        <dbReference type="ARBA" id="ARBA00022679"/>
    </source>
</evidence>
<reference evidence="10" key="1">
    <citation type="submission" date="2022-01" db="EMBL/GenBank/DDBJ databases">
        <title>Genome Sequence Resource for Two Populations of Ditylenchus destructor, the Migratory Endoparasitic Phytonematode.</title>
        <authorList>
            <person name="Zhang H."/>
            <person name="Lin R."/>
            <person name="Xie B."/>
        </authorList>
    </citation>
    <scope>NUCLEOTIDE SEQUENCE</scope>
    <source>
        <strain evidence="10">BazhouSP</strain>
    </source>
</reference>
<dbReference type="EC" id="2.4.1.-" evidence="9"/>
<dbReference type="PANTHER" id="PTHR12369">
    <property type="entry name" value="CHONDROITIN SYNTHASE"/>
    <property type="match status" value="1"/>
</dbReference>
<evidence type="ECO:0000256" key="6">
    <source>
        <dbReference type="ARBA" id="ARBA00022989"/>
    </source>
</evidence>
<sequence length="801" mass="91117">MVYGLRTCAPLALGIAISFVFSSLFFGRHRNVQVVSDCPEEKLKDESNYVFSSEHWKVEVKKPKVPSQNGPFQPPKVIRARFAATELGIREKLIVVVLSESSLGSVLNAYISPHVPKIHFFADSSRVSSAELKMPNLTPIRANGQHAHIHILNSIFNLTFHELYDFMLLIPDTTYVNPFELNRLVSSINWNSPQAIGFSDGEGKCILQGGILLSNPAARMLVNERHLCTSLTANSDQLAFEMCIHHATNLSCQHEIQASSYRWWRFDDGTESSSAVHDHVSSFKELEGFNHSITVTPLLSEVDARVLQSHFLQVEVDRIDAQMDEIENTIVEFSQETQQYTSWPIGLPEVLRPINRYQVSVWEYFTENTLFKIELNSNSQPLVGSDIIDVENVIREARKFVERSDDFNMQFVRLRNGYRIFNALRGMEYIADLEYKMPHSWTHDNYHGSLIVKRVHLCRAIHSTELLNSVPYVKEDTDITLVIGVESSDEVNAAKTLLLRHGKLCIASSSFIDNRQTRIVIAARLVDAASVRELSNDLDELKQRCKGWHTEIALLLVKPNNGLSIEITALDEAIDHFGQQTIYVLLSPYADYQREFLDRLRINTIRNYQVFFPIPFSEFNPIVKNAGTILNHGKDDEADSFRERNQQKSATFLQEDLKKRIHIVNSHLAEANSAKQQPLVVHKTNGLFDSDDFKAVSIYGIDYVTARSNALQNHNTNSVDLIALFLEKSKVHILRAIEPSLRVRYHQRECNTEEGFLSIEELARCHQSQRLTLGNKGQLASLIFPDLNEGREEENSANNNT</sequence>
<evidence type="ECO:0000313" key="11">
    <source>
        <dbReference type="Proteomes" id="UP001201812"/>
    </source>
</evidence>
<comment type="similarity">
    <text evidence="2 9">Belongs to the chondroitin N-acetylgalactosaminyltransferase family.</text>
</comment>
<keyword evidence="3 9" id="KW-0808">Transferase</keyword>
<dbReference type="Proteomes" id="UP001201812">
    <property type="component" value="Unassembled WGS sequence"/>
</dbReference>
<evidence type="ECO:0000256" key="7">
    <source>
        <dbReference type="ARBA" id="ARBA00023034"/>
    </source>
</evidence>
<dbReference type="EMBL" id="JAKKPZ010000002">
    <property type="protein sequence ID" value="KAI1725331.1"/>
    <property type="molecule type" value="Genomic_DNA"/>
</dbReference>